<protein>
    <submittedName>
        <fullName evidence="8">Aromatic ring-opening dioxygenase LigB</fullName>
    </submittedName>
</protein>
<keyword evidence="3" id="KW-0479">Metal-binding</keyword>
<dbReference type="KEGG" id="lfp:Y981_01085"/>
<organism evidence="8 9">
    <name type="scientific">Leptospirillum ferriphilum YSK</name>
    <dbReference type="NCBI Taxonomy" id="1441628"/>
    <lineage>
        <taxon>Bacteria</taxon>
        <taxon>Pseudomonadati</taxon>
        <taxon>Nitrospirota</taxon>
        <taxon>Nitrospiria</taxon>
        <taxon>Nitrospirales</taxon>
        <taxon>Nitrospiraceae</taxon>
        <taxon>Leptospirillum</taxon>
    </lineage>
</organism>
<evidence type="ECO:0000256" key="4">
    <source>
        <dbReference type="ARBA" id="ARBA00022833"/>
    </source>
</evidence>
<evidence type="ECO:0000259" key="7">
    <source>
        <dbReference type="Pfam" id="PF02900"/>
    </source>
</evidence>
<reference evidence="9" key="1">
    <citation type="submission" date="2014-02" db="EMBL/GenBank/DDBJ databases">
        <title>Complete genome sequence and comparative genomic analysis of the nitrogen-fixing bacterium Leptospirillum ferriphilum YSK.</title>
        <authorList>
            <person name="Guo X."/>
            <person name="Yin H."/>
            <person name="Liang Y."/>
            <person name="Hu Q."/>
            <person name="Ma L."/>
            <person name="Xiao Y."/>
            <person name="Zhang X."/>
            <person name="Qiu G."/>
            <person name="Liu X."/>
        </authorList>
    </citation>
    <scope>NUCLEOTIDE SEQUENCE [LARGE SCALE GENOMIC DNA]</scope>
    <source>
        <strain evidence="9">YSK</strain>
    </source>
</reference>
<dbReference type="CDD" id="cd07363">
    <property type="entry name" value="45_DOPA_Dioxygenase"/>
    <property type="match status" value="1"/>
</dbReference>
<dbReference type="HOGENOM" id="CLU_046582_2_1_0"/>
<keyword evidence="4" id="KW-0862">Zinc</keyword>
<evidence type="ECO:0000256" key="5">
    <source>
        <dbReference type="ARBA" id="ARBA00023002"/>
    </source>
</evidence>
<feature type="region of interest" description="Disordered" evidence="6">
    <location>
        <begin position="265"/>
        <end position="291"/>
    </location>
</feature>
<reference evidence="8 9" key="2">
    <citation type="journal article" date="2015" name="Biomed. Res. Int.">
        <title>Effects of Arsenite Resistance on the Growth and Functional Gene Expression of Leptospirillum ferriphilum and Acidithiobacillus thiooxidans in Pure Culture and Coculture.</title>
        <authorList>
            <person name="Jiang H."/>
            <person name="Liang Y."/>
            <person name="Yin H."/>
            <person name="Xiao Y."/>
            <person name="Guo X."/>
            <person name="Xu Y."/>
            <person name="Hu Q."/>
            <person name="Liu H."/>
            <person name="Liu X."/>
        </authorList>
    </citation>
    <scope>NUCLEOTIDE SEQUENCE [LARGE SCALE GENOMIC DNA]</scope>
    <source>
        <strain evidence="8 9">YSK</strain>
    </source>
</reference>
<dbReference type="AlphaFoldDB" id="A0A059XSY8"/>
<accession>A0A059XSY8</accession>
<dbReference type="InterPro" id="IPR004183">
    <property type="entry name" value="Xdiol_dOase_suB"/>
</dbReference>
<dbReference type="PANTHER" id="PTHR30096:SF0">
    <property type="entry name" value="4,5-DOPA DIOXYGENASE EXTRADIOL-LIKE PROTEIN"/>
    <property type="match status" value="1"/>
</dbReference>
<dbReference type="Gene3D" id="3.40.830.10">
    <property type="entry name" value="LigB-like"/>
    <property type="match status" value="1"/>
</dbReference>
<keyword evidence="5" id="KW-0560">Oxidoreductase</keyword>
<feature type="compositionally biased region" description="Polar residues" evidence="6">
    <location>
        <begin position="278"/>
        <end position="291"/>
    </location>
</feature>
<gene>
    <name evidence="8" type="ORF">Y981_01085</name>
</gene>
<feature type="domain" description="Extradiol ring-cleavage dioxygenase class III enzyme subunit B" evidence="7">
    <location>
        <begin position="26"/>
        <end position="236"/>
    </location>
</feature>
<evidence type="ECO:0000313" key="8">
    <source>
        <dbReference type="EMBL" id="AIA29923.1"/>
    </source>
</evidence>
<dbReference type="OrthoDB" id="9790889at2"/>
<dbReference type="GO" id="GO:0008270">
    <property type="term" value="F:zinc ion binding"/>
    <property type="evidence" value="ECO:0007669"/>
    <property type="project" value="InterPro"/>
</dbReference>
<evidence type="ECO:0000256" key="3">
    <source>
        <dbReference type="ARBA" id="ARBA00022723"/>
    </source>
</evidence>
<name>A0A059XSY8_9BACT</name>
<keyword evidence="8" id="KW-0223">Dioxygenase</keyword>
<sequence>MATFERFSAVFLSHGAPNILLEDSPASRFLKRLGSLIEKPERILVVSAHWQTVLPTIGASSVFETLHDFSGFEEALYRVRYPARGVPEEARRLQENLKNLGIPCLIETERGLDHGAWVPLIALYPAADVPVIPVSLPQSFSPDDLIQLGTFLRESFPEKTLLIGSGGITHNLFAYRPGRPPYPQVVAFDAWLKDNLLKKNTGALLDFQSGAPETRFNHPTEEHLLPLFVVMGFGYDTPCPVLLHEEISGGSLSLASYGFPRPGQAEVPDWESLETDPKPSSWNTGSLPLSE</sequence>
<dbReference type="Pfam" id="PF02900">
    <property type="entry name" value="LigB"/>
    <property type="match status" value="1"/>
</dbReference>
<evidence type="ECO:0000256" key="6">
    <source>
        <dbReference type="SAM" id="MobiDB-lite"/>
    </source>
</evidence>
<dbReference type="EMBL" id="CP007243">
    <property type="protein sequence ID" value="AIA29923.1"/>
    <property type="molecule type" value="Genomic_DNA"/>
</dbReference>
<dbReference type="SUPFAM" id="SSF53213">
    <property type="entry name" value="LigB-like"/>
    <property type="match status" value="1"/>
</dbReference>
<dbReference type="GO" id="GO:0016702">
    <property type="term" value="F:oxidoreductase activity, acting on single donors with incorporation of molecular oxygen, incorporation of two atoms of oxygen"/>
    <property type="evidence" value="ECO:0007669"/>
    <property type="project" value="UniProtKB-ARBA"/>
</dbReference>
<evidence type="ECO:0000313" key="9">
    <source>
        <dbReference type="Proteomes" id="UP000027059"/>
    </source>
</evidence>
<proteinExistence type="inferred from homology"/>
<dbReference type="InterPro" id="IPR014436">
    <property type="entry name" value="Extradiol_dOase_DODA"/>
</dbReference>
<dbReference type="PIRSF" id="PIRSF006157">
    <property type="entry name" value="Doxgns_DODA"/>
    <property type="match status" value="1"/>
</dbReference>
<dbReference type="Proteomes" id="UP000027059">
    <property type="component" value="Chromosome"/>
</dbReference>
<dbReference type="GO" id="GO:0008198">
    <property type="term" value="F:ferrous iron binding"/>
    <property type="evidence" value="ECO:0007669"/>
    <property type="project" value="InterPro"/>
</dbReference>
<keyword evidence="9" id="KW-1185">Reference proteome</keyword>
<dbReference type="PANTHER" id="PTHR30096">
    <property type="entry name" value="4,5-DOPA DIOXYGENASE EXTRADIOL-LIKE PROTEIN"/>
    <property type="match status" value="1"/>
</dbReference>
<evidence type="ECO:0000256" key="1">
    <source>
        <dbReference type="ARBA" id="ARBA00001947"/>
    </source>
</evidence>
<comment type="cofactor">
    <cofactor evidence="1">
        <name>Zn(2+)</name>
        <dbReference type="ChEBI" id="CHEBI:29105"/>
    </cofactor>
</comment>
<evidence type="ECO:0000256" key="2">
    <source>
        <dbReference type="ARBA" id="ARBA00007581"/>
    </source>
</evidence>
<comment type="similarity">
    <text evidence="2">Belongs to the DODA-type extradiol aromatic ring-opening dioxygenase family.</text>
</comment>
<dbReference type="RefSeq" id="WP_051613747.1">
    <property type="nucleotide sequence ID" value="NZ_CP007243.1"/>
</dbReference>